<sequence length="169" mass="19019">MSQPKVYVDYPDSFRVIDVLNAHAVEMGFKLIDLATMKPIEGQLINLVELGITFLQPKIVAPMGFRVSDGLLKREYATQAVLKIADLQPSSDSKVQEVAWELFIEDADNLNLFLPIADLLSVEFGKTIVINLFSKDDDSAHMEPEPVDERFPNGSWVCRVVPKLNKEKE</sequence>
<gene>
    <name evidence="1" type="ORF">A2572_00460</name>
</gene>
<protein>
    <submittedName>
        <fullName evidence="1">Uncharacterized protein</fullName>
    </submittedName>
</protein>
<dbReference type="Proteomes" id="UP000179237">
    <property type="component" value="Unassembled WGS sequence"/>
</dbReference>
<comment type="caution">
    <text evidence="1">The sequence shown here is derived from an EMBL/GenBank/DDBJ whole genome shotgun (WGS) entry which is preliminary data.</text>
</comment>
<dbReference type="EMBL" id="MFAQ01000004">
    <property type="protein sequence ID" value="OGD83989.1"/>
    <property type="molecule type" value="Genomic_DNA"/>
</dbReference>
<reference evidence="1 2" key="1">
    <citation type="journal article" date="2016" name="Nat. Commun.">
        <title>Thousands of microbial genomes shed light on interconnected biogeochemical processes in an aquifer system.</title>
        <authorList>
            <person name="Anantharaman K."/>
            <person name="Brown C.T."/>
            <person name="Hug L.A."/>
            <person name="Sharon I."/>
            <person name="Castelle C.J."/>
            <person name="Probst A.J."/>
            <person name="Thomas B.C."/>
            <person name="Singh A."/>
            <person name="Wilkins M.J."/>
            <person name="Karaoz U."/>
            <person name="Brodie E.L."/>
            <person name="Williams K.H."/>
            <person name="Hubbard S.S."/>
            <person name="Banfield J.F."/>
        </authorList>
    </citation>
    <scope>NUCLEOTIDE SEQUENCE [LARGE SCALE GENOMIC DNA]</scope>
</reference>
<proteinExistence type="predicted"/>
<accession>A0A1F5FWJ5</accession>
<evidence type="ECO:0000313" key="1">
    <source>
        <dbReference type="EMBL" id="OGD83989.1"/>
    </source>
</evidence>
<evidence type="ECO:0000313" key="2">
    <source>
        <dbReference type="Proteomes" id="UP000179237"/>
    </source>
</evidence>
<organism evidence="1 2">
    <name type="scientific">Candidatus Collierbacteria bacterium RIFOXYD1_FULL_40_9</name>
    <dbReference type="NCBI Taxonomy" id="1817731"/>
    <lineage>
        <taxon>Bacteria</taxon>
        <taxon>Candidatus Collieribacteriota</taxon>
    </lineage>
</organism>
<name>A0A1F5FWJ5_9BACT</name>
<dbReference type="AlphaFoldDB" id="A0A1F5FWJ5"/>